<accession>A0A8J4T6A4</accession>
<dbReference type="EMBL" id="LUCH01018112">
    <property type="protein sequence ID" value="KAF5394587.1"/>
    <property type="molecule type" value="Genomic_DNA"/>
</dbReference>
<name>A0A8J4T6A4_9TREM</name>
<gene>
    <name evidence="1" type="ORF">PHET_11035</name>
</gene>
<protein>
    <submittedName>
        <fullName evidence="1">Uncharacterized protein</fullName>
    </submittedName>
</protein>
<dbReference type="AlphaFoldDB" id="A0A8J4T6A4"/>
<keyword evidence="2" id="KW-1185">Reference proteome</keyword>
<evidence type="ECO:0000313" key="2">
    <source>
        <dbReference type="Proteomes" id="UP000748531"/>
    </source>
</evidence>
<comment type="caution">
    <text evidence="1">The sequence shown here is derived from an EMBL/GenBank/DDBJ whole genome shotgun (WGS) entry which is preliminary data.</text>
</comment>
<organism evidence="1 2">
    <name type="scientific">Paragonimus heterotremus</name>
    <dbReference type="NCBI Taxonomy" id="100268"/>
    <lineage>
        <taxon>Eukaryota</taxon>
        <taxon>Metazoa</taxon>
        <taxon>Spiralia</taxon>
        <taxon>Lophotrochozoa</taxon>
        <taxon>Platyhelminthes</taxon>
        <taxon>Trematoda</taxon>
        <taxon>Digenea</taxon>
        <taxon>Plagiorchiida</taxon>
        <taxon>Troglotremata</taxon>
        <taxon>Troglotrematidae</taxon>
        <taxon>Paragonimus</taxon>
    </lineage>
</organism>
<dbReference type="Proteomes" id="UP000748531">
    <property type="component" value="Unassembled WGS sequence"/>
</dbReference>
<sequence>MLLIPPCLVFVTRETATYLSLFRSSL</sequence>
<proteinExistence type="predicted"/>
<reference evidence="1" key="1">
    <citation type="submission" date="2019-05" db="EMBL/GenBank/DDBJ databases">
        <title>Annotation for the trematode Paragonimus heterotremus.</title>
        <authorList>
            <person name="Choi Y.-J."/>
        </authorList>
    </citation>
    <scope>NUCLEOTIDE SEQUENCE</scope>
    <source>
        <strain evidence="1">LC</strain>
    </source>
</reference>
<evidence type="ECO:0000313" key="1">
    <source>
        <dbReference type="EMBL" id="KAF5394587.1"/>
    </source>
</evidence>